<dbReference type="SUPFAM" id="SSF51735">
    <property type="entry name" value="NAD(P)-binding Rossmann-fold domains"/>
    <property type="match status" value="1"/>
</dbReference>
<dbReference type="InterPro" id="IPR016040">
    <property type="entry name" value="NAD(P)-bd_dom"/>
</dbReference>
<dbReference type="RefSeq" id="WP_120086138.1">
    <property type="nucleotide sequence ID" value="NZ_QMDW01000028.1"/>
</dbReference>
<evidence type="ECO:0000259" key="1">
    <source>
        <dbReference type="Pfam" id="PF16363"/>
    </source>
</evidence>
<feature type="domain" description="NAD(P)-binding" evidence="1">
    <location>
        <begin position="4"/>
        <end position="309"/>
    </location>
</feature>
<reference evidence="2 3" key="1">
    <citation type="submission" date="2018-06" db="EMBL/GenBank/DDBJ databases">
        <title>Halonotius sp. F13-13 a new haloarchaeeon isolated from a solar saltern from Isla Cristina, Huelva, Spain.</title>
        <authorList>
            <person name="Duran-Viseras A."/>
            <person name="Sanchez-Porro C."/>
            <person name="Ventosa A."/>
        </authorList>
    </citation>
    <scope>NUCLEOTIDE SEQUENCE [LARGE SCALE GENOMIC DNA]</scope>
    <source>
        <strain evidence="2 3">CECT 7525</strain>
    </source>
</reference>
<protein>
    <submittedName>
        <fullName evidence="2">UDP-glucose 4-epimerase</fullName>
    </submittedName>
</protein>
<dbReference type="Gene3D" id="3.40.50.720">
    <property type="entry name" value="NAD(P)-binding Rossmann-like Domain"/>
    <property type="match status" value="1"/>
</dbReference>
<dbReference type="PRINTS" id="PR01713">
    <property type="entry name" value="NUCEPIMERASE"/>
</dbReference>
<comment type="caution">
    <text evidence="2">The sequence shown here is derived from an EMBL/GenBank/DDBJ whole genome shotgun (WGS) entry which is preliminary data.</text>
</comment>
<dbReference type="OrthoDB" id="4907at2157"/>
<dbReference type="Gene3D" id="3.90.25.10">
    <property type="entry name" value="UDP-galactose 4-epimerase, domain 1"/>
    <property type="match status" value="1"/>
</dbReference>
<dbReference type="InterPro" id="IPR036291">
    <property type="entry name" value="NAD(P)-bd_dom_sf"/>
</dbReference>
<dbReference type="Proteomes" id="UP000281564">
    <property type="component" value="Unassembled WGS sequence"/>
</dbReference>
<dbReference type="Pfam" id="PF16363">
    <property type="entry name" value="GDP_Man_Dehyd"/>
    <property type="match status" value="1"/>
</dbReference>
<dbReference type="PANTHER" id="PTHR43000">
    <property type="entry name" value="DTDP-D-GLUCOSE 4,6-DEHYDRATASE-RELATED"/>
    <property type="match status" value="1"/>
</dbReference>
<evidence type="ECO:0000313" key="3">
    <source>
        <dbReference type="Proteomes" id="UP000281564"/>
    </source>
</evidence>
<dbReference type="EMBL" id="QMDW01000028">
    <property type="protein sequence ID" value="RJX47973.1"/>
    <property type="molecule type" value="Genomic_DNA"/>
</dbReference>
<proteinExistence type="predicted"/>
<keyword evidence="3" id="KW-1185">Reference proteome</keyword>
<sequence length="328" mass="36192">MNILVTGGAGFIGGHLAESFAEAGHDVVVLDNFEPYYDLGIKRHNVEVGRAAAESGGGNYRLVEGSTTDADLVADLVGETSIVYHQASQAGVRTSVDEPQKVNQYNVEGMLNVLDAARDADIKRVVNASSSSVYGKPRYLPYDEDHLTTPISPYGASKLAAEQYARVYNEVYGLPTVSLRYFTVYGPRMRPNMAITNFVSRCLHGESPVVYGSGEQTRDFTYIGDIVDANSRLLSDDSADGEVMNIGSTDNIEIITLAEKVRDAIDPSLEISFDSRHPSDAEHTHADISKARELIGYEPTLDIREGVSEFIDWYRENYEWYDPLVRES</sequence>
<organism evidence="2 3">
    <name type="scientific">Halonotius pteroides</name>
    <dbReference type="NCBI Taxonomy" id="268735"/>
    <lineage>
        <taxon>Archaea</taxon>
        <taxon>Methanobacteriati</taxon>
        <taxon>Methanobacteriota</taxon>
        <taxon>Stenosarchaea group</taxon>
        <taxon>Halobacteria</taxon>
        <taxon>Halobacteriales</taxon>
        <taxon>Haloferacaceae</taxon>
        <taxon>Halonotius</taxon>
    </lineage>
</organism>
<accession>A0A3A6QKI2</accession>
<dbReference type="AlphaFoldDB" id="A0A3A6QKI2"/>
<evidence type="ECO:0000313" key="2">
    <source>
        <dbReference type="EMBL" id="RJX47973.1"/>
    </source>
</evidence>
<name>A0A3A6QKI2_9EURY</name>
<gene>
    <name evidence="2" type="ORF">DP106_13530</name>
</gene>